<dbReference type="SUPFAM" id="SSF118215">
    <property type="entry name" value="Proton glutamate symport protein"/>
    <property type="match status" value="1"/>
</dbReference>
<dbReference type="eggNOG" id="KOG3787">
    <property type="taxonomic scope" value="Eukaryota"/>
</dbReference>
<keyword evidence="4 7" id="KW-0812">Transmembrane</keyword>
<evidence type="ECO:0000256" key="5">
    <source>
        <dbReference type="ARBA" id="ARBA00022989"/>
    </source>
</evidence>
<keyword evidence="7" id="KW-0769">Symport</keyword>
<dbReference type="EMBL" id="JH767285">
    <property type="protein sequence ID" value="EQC25310.1"/>
    <property type="molecule type" value="Genomic_DNA"/>
</dbReference>
<dbReference type="AlphaFoldDB" id="T0PW92"/>
<feature type="transmembrane region" description="Helical" evidence="7">
    <location>
        <begin position="44"/>
        <end position="61"/>
    </location>
</feature>
<name>T0PW92_SAPDV</name>
<dbReference type="PANTHER" id="PTHR42865">
    <property type="entry name" value="PROTON/GLUTAMATE-ASPARTATE SYMPORTER"/>
    <property type="match status" value="1"/>
</dbReference>
<comment type="caution">
    <text evidence="7">Lacks conserved residue(s) required for the propagation of feature annotation.</text>
</comment>
<evidence type="ECO:0000313" key="8">
    <source>
        <dbReference type="EMBL" id="EQC25310.1"/>
    </source>
</evidence>
<keyword evidence="5 7" id="KW-1133">Transmembrane helix</keyword>
<gene>
    <name evidence="8" type="ORF">SDRG_16806</name>
</gene>
<dbReference type="InterPro" id="IPR036458">
    <property type="entry name" value="Na:dicarbo_symporter_sf"/>
</dbReference>
<keyword evidence="6 7" id="KW-0472">Membrane</keyword>
<dbReference type="InterPro" id="IPR001991">
    <property type="entry name" value="Na-dicarboxylate_symporter"/>
</dbReference>
<organism evidence="8 9">
    <name type="scientific">Saprolegnia diclina (strain VS20)</name>
    <dbReference type="NCBI Taxonomy" id="1156394"/>
    <lineage>
        <taxon>Eukaryota</taxon>
        <taxon>Sar</taxon>
        <taxon>Stramenopiles</taxon>
        <taxon>Oomycota</taxon>
        <taxon>Saprolegniomycetes</taxon>
        <taxon>Saprolegniales</taxon>
        <taxon>Saprolegniaceae</taxon>
        <taxon>Saprolegnia</taxon>
    </lineage>
</organism>
<sequence length="162" mass="17158">GCSSSMATLPVAMTVIHQTRQVSPAFGQLIMCLGTPVNTNAAGLYYPLMTMFLAIASGNSLGTPQLVVLFLVSLLGSMGTAPVPNAGLVMLMTVWKTVLPNETLPHAFVYIVAIDFLFDRICTMTNINGNMVATRILAAQFDDGRGSTEDADPEPHVIQVGA</sequence>
<keyword evidence="3" id="KW-1003">Cell membrane</keyword>
<accession>T0PW92</accession>
<dbReference type="Proteomes" id="UP000030762">
    <property type="component" value="Unassembled WGS sequence"/>
</dbReference>
<dbReference type="OMA" id="HAFVYIV"/>
<dbReference type="GO" id="GO:0005886">
    <property type="term" value="C:plasma membrane"/>
    <property type="evidence" value="ECO:0007669"/>
    <property type="project" value="UniProtKB-SubCell"/>
</dbReference>
<dbReference type="Gene3D" id="1.10.3860.10">
    <property type="entry name" value="Sodium:dicarboxylate symporter"/>
    <property type="match status" value="1"/>
</dbReference>
<protein>
    <recommendedName>
        <fullName evidence="7">Amino acid transporter</fullName>
    </recommendedName>
</protein>
<dbReference type="RefSeq" id="XP_008621248.1">
    <property type="nucleotide sequence ID" value="XM_008623026.1"/>
</dbReference>
<evidence type="ECO:0000256" key="7">
    <source>
        <dbReference type="RuleBase" id="RU361216"/>
    </source>
</evidence>
<dbReference type="STRING" id="1156394.T0PW92"/>
<keyword evidence="9" id="KW-1185">Reference proteome</keyword>
<dbReference type="VEuPathDB" id="FungiDB:SDRG_16806"/>
<dbReference type="InParanoid" id="T0PW92"/>
<feature type="transmembrane region" description="Helical" evidence="7">
    <location>
        <begin position="68"/>
        <end position="95"/>
    </location>
</feature>
<dbReference type="GO" id="GO:0015293">
    <property type="term" value="F:symporter activity"/>
    <property type="evidence" value="ECO:0007669"/>
    <property type="project" value="UniProtKB-UniRule"/>
</dbReference>
<evidence type="ECO:0000256" key="1">
    <source>
        <dbReference type="ARBA" id="ARBA00004651"/>
    </source>
</evidence>
<evidence type="ECO:0000256" key="6">
    <source>
        <dbReference type="ARBA" id="ARBA00023136"/>
    </source>
</evidence>
<comment type="subcellular location">
    <subcellularLocation>
        <location evidence="1">Cell membrane</location>
        <topology evidence="1">Multi-pass membrane protein</topology>
    </subcellularLocation>
    <subcellularLocation>
        <location evidence="7">Membrane</location>
        <topology evidence="7">Multi-pass membrane protein</topology>
    </subcellularLocation>
</comment>
<keyword evidence="2 7" id="KW-0813">Transport</keyword>
<dbReference type="Pfam" id="PF00375">
    <property type="entry name" value="SDF"/>
    <property type="match status" value="1"/>
</dbReference>
<dbReference type="GeneID" id="19957533"/>
<proteinExistence type="inferred from homology"/>
<evidence type="ECO:0000313" key="9">
    <source>
        <dbReference type="Proteomes" id="UP000030762"/>
    </source>
</evidence>
<reference evidence="8 9" key="1">
    <citation type="submission" date="2012-04" db="EMBL/GenBank/DDBJ databases">
        <title>The Genome Sequence of Saprolegnia declina VS20.</title>
        <authorList>
            <consortium name="The Broad Institute Genome Sequencing Platform"/>
            <person name="Russ C."/>
            <person name="Nusbaum C."/>
            <person name="Tyler B."/>
            <person name="van West P."/>
            <person name="Dieguez-Uribeondo J."/>
            <person name="de Bruijn I."/>
            <person name="Tripathy S."/>
            <person name="Jiang R."/>
            <person name="Young S.K."/>
            <person name="Zeng Q."/>
            <person name="Gargeya S."/>
            <person name="Fitzgerald M."/>
            <person name="Haas B."/>
            <person name="Abouelleil A."/>
            <person name="Alvarado L."/>
            <person name="Arachchi H.M."/>
            <person name="Berlin A."/>
            <person name="Chapman S.B."/>
            <person name="Goldberg J."/>
            <person name="Griggs A."/>
            <person name="Gujja S."/>
            <person name="Hansen M."/>
            <person name="Howarth C."/>
            <person name="Imamovic A."/>
            <person name="Larimer J."/>
            <person name="McCowen C."/>
            <person name="Montmayeur A."/>
            <person name="Murphy C."/>
            <person name="Neiman D."/>
            <person name="Pearson M."/>
            <person name="Priest M."/>
            <person name="Roberts A."/>
            <person name="Saif S."/>
            <person name="Shea T."/>
            <person name="Sisk P."/>
            <person name="Sykes S."/>
            <person name="Wortman J."/>
            <person name="Nusbaum C."/>
            <person name="Birren B."/>
        </authorList>
    </citation>
    <scope>NUCLEOTIDE SEQUENCE [LARGE SCALE GENOMIC DNA]</scope>
    <source>
        <strain evidence="8 9">VS20</strain>
    </source>
</reference>
<evidence type="ECO:0000256" key="2">
    <source>
        <dbReference type="ARBA" id="ARBA00022448"/>
    </source>
</evidence>
<comment type="similarity">
    <text evidence="7">Belongs to the dicarboxylate/amino acid:cation symporter (DAACS) (TC 2.A.23) family.</text>
</comment>
<dbReference type="OrthoDB" id="76899at2759"/>
<feature type="transmembrane region" description="Helical" evidence="7">
    <location>
        <begin position="107"/>
        <end position="127"/>
    </location>
</feature>
<dbReference type="PANTHER" id="PTHR42865:SF7">
    <property type="entry name" value="PROTON_GLUTAMATE-ASPARTATE SYMPORTER"/>
    <property type="match status" value="1"/>
</dbReference>
<evidence type="ECO:0000256" key="3">
    <source>
        <dbReference type="ARBA" id="ARBA00022475"/>
    </source>
</evidence>
<evidence type="ECO:0000256" key="4">
    <source>
        <dbReference type="ARBA" id="ARBA00022692"/>
    </source>
</evidence>
<feature type="non-terminal residue" evidence="8">
    <location>
        <position position="1"/>
    </location>
</feature>